<organism evidence="1 2">
    <name type="scientific">Meloidogyne enterolobii</name>
    <name type="common">Root-knot nematode worm</name>
    <name type="synonym">Meloidogyne mayaguensis</name>
    <dbReference type="NCBI Taxonomy" id="390850"/>
    <lineage>
        <taxon>Eukaryota</taxon>
        <taxon>Metazoa</taxon>
        <taxon>Ecdysozoa</taxon>
        <taxon>Nematoda</taxon>
        <taxon>Chromadorea</taxon>
        <taxon>Rhabditida</taxon>
        <taxon>Tylenchina</taxon>
        <taxon>Tylenchomorpha</taxon>
        <taxon>Tylenchoidea</taxon>
        <taxon>Meloidogynidae</taxon>
        <taxon>Meloidogyninae</taxon>
        <taxon>Meloidogyne</taxon>
    </lineage>
</organism>
<proteinExistence type="predicted"/>
<dbReference type="EMBL" id="CAVMJV010000044">
    <property type="protein sequence ID" value="CAK5081421.1"/>
    <property type="molecule type" value="Genomic_DNA"/>
</dbReference>
<evidence type="ECO:0000313" key="1">
    <source>
        <dbReference type="EMBL" id="CAK5081421.1"/>
    </source>
</evidence>
<dbReference type="Proteomes" id="UP001497535">
    <property type="component" value="Unassembled WGS sequence"/>
</dbReference>
<accession>A0ACB0ZT34</accession>
<evidence type="ECO:0000313" key="2">
    <source>
        <dbReference type="Proteomes" id="UP001497535"/>
    </source>
</evidence>
<protein>
    <submittedName>
        <fullName evidence="1">Uncharacterized protein</fullName>
    </submittedName>
</protein>
<keyword evidence="2" id="KW-1185">Reference proteome</keyword>
<comment type="caution">
    <text evidence="1">The sequence shown here is derived from an EMBL/GenBank/DDBJ whole genome shotgun (WGS) entry which is preliminary data.</text>
</comment>
<sequence>MFFRIVICFCFWPFFFLLFEPTWAFKPVCILYFIHRSSSCSNVCRVFFTFYMFHVVISNYFCSIFNECF</sequence>
<name>A0ACB0ZT34_MELEN</name>
<reference evidence="1" key="1">
    <citation type="submission" date="2023-11" db="EMBL/GenBank/DDBJ databases">
        <authorList>
            <person name="Poullet M."/>
        </authorList>
    </citation>
    <scope>NUCLEOTIDE SEQUENCE</scope>
    <source>
        <strain evidence="1">E1834</strain>
    </source>
</reference>
<gene>
    <name evidence="1" type="ORF">MENTE1834_LOCUS28653</name>
</gene>